<dbReference type="InterPro" id="IPR037523">
    <property type="entry name" value="VOC_core"/>
</dbReference>
<dbReference type="PANTHER" id="PTHR33993">
    <property type="entry name" value="GLYOXALASE-RELATED"/>
    <property type="match status" value="1"/>
</dbReference>
<name>A0ABV9G9U8_9ACTN</name>
<keyword evidence="3" id="KW-1185">Reference proteome</keyword>
<evidence type="ECO:0000259" key="1">
    <source>
        <dbReference type="PROSITE" id="PS51819"/>
    </source>
</evidence>
<evidence type="ECO:0000313" key="3">
    <source>
        <dbReference type="Proteomes" id="UP001595993"/>
    </source>
</evidence>
<dbReference type="PROSITE" id="PS51819">
    <property type="entry name" value="VOC"/>
    <property type="match status" value="2"/>
</dbReference>
<organism evidence="2 3">
    <name type="scientific">Streptomyces maoxianensis</name>
    <dbReference type="NCBI Taxonomy" id="1459942"/>
    <lineage>
        <taxon>Bacteria</taxon>
        <taxon>Bacillati</taxon>
        <taxon>Actinomycetota</taxon>
        <taxon>Actinomycetes</taxon>
        <taxon>Kitasatosporales</taxon>
        <taxon>Streptomycetaceae</taxon>
        <taxon>Streptomyces</taxon>
    </lineage>
</organism>
<dbReference type="Gene3D" id="3.10.180.10">
    <property type="entry name" value="2,3-Dihydroxybiphenyl 1,2-Dioxygenase, domain 1"/>
    <property type="match status" value="2"/>
</dbReference>
<dbReference type="InterPro" id="IPR004360">
    <property type="entry name" value="Glyas_Fos-R_dOase_dom"/>
</dbReference>
<dbReference type="CDD" id="cd07247">
    <property type="entry name" value="SgaA_N_like"/>
    <property type="match status" value="2"/>
</dbReference>
<dbReference type="EMBL" id="JBHSFE010000014">
    <property type="protein sequence ID" value="MFC4609860.1"/>
    <property type="molecule type" value="Genomic_DNA"/>
</dbReference>
<evidence type="ECO:0000313" key="2">
    <source>
        <dbReference type="EMBL" id="MFC4609860.1"/>
    </source>
</evidence>
<feature type="domain" description="VOC" evidence="1">
    <location>
        <begin position="137"/>
        <end position="252"/>
    </location>
</feature>
<dbReference type="Pfam" id="PF00903">
    <property type="entry name" value="Glyoxalase"/>
    <property type="match status" value="2"/>
</dbReference>
<comment type="caution">
    <text evidence="2">The sequence shown here is derived from an EMBL/GenBank/DDBJ whole genome shotgun (WGS) entry which is preliminary data.</text>
</comment>
<reference evidence="3" key="1">
    <citation type="journal article" date="2019" name="Int. J. Syst. Evol. Microbiol.">
        <title>The Global Catalogue of Microorganisms (GCM) 10K type strain sequencing project: providing services to taxonomists for standard genome sequencing and annotation.</title>
        <authorList>
            <consortium name="The Broad Institute Genomics Platform"/>
            <consortium name="The Broad Institute Genome Sequencing Center for Infectious Disease"/>
            <person name="Wu L."/>
            <person name="Ma J."/>
        </authorList>
    </citation>
    <scope>NUCLEOTIDE SEQUENCE [LARGE SCALE GENOMIC DNA]</scope>
    <source>
        <strain evidence="3">CGMCC 4.7139</strain>
    </source>
</reference>
<dbReference type="SUPFAM" id="SSF54593">
    <property type="entry name" value="Glyoxalase/Bleomycin resistance protein/Dihydroxybiphenyl dioxygenase"/>
    <property type="match status" value="2"/>
</dbReference>
<proteinExistence type="predicted"/>
<gene>
    <name evidence="2" type="ORF">ACFO9E_18890</name>
</gene>
<feature type="domain" description="VOC" evidence="1">
    <location>
        <begin position="8"/>
        <end position="123"/>
    </location>
</feature>
<dbReference type="RefSeq" id="WP_381197135.1">
    <property type="nucleotide sequence ID" value="NZ_JBHSFE010000014.1"/>
</dbReference>
<dbReference type="PANTHER" id="PTHR33993:SF10">
    <property type="entry name" value="CONSERVED PROTEIN"/>
    <property type="match status" value="1"/>
</dbReference>
<accession>A0ABV9G9U8</accession>
<dbReference type="Proteomes" id="UP001595993">
    <property type="component" value="Unassembled WGS sequence"/>
</dbReference>
<dbReference type="InterPro" id="IPR029068">
    <property type="entry name" value="Glyas_Bleomycin-R_OHBP_Dase"/>
</dbReference>
<sequence>MAAQPEGTPCWTDATFPDLEAAKSFYGDLLGWTFGEGSQEFGYYTQAYSDGKAVAALSPQMPGTEGTPAAWNLYFATPDIAATTTKIRDNGGALTMEPMEVGDFGAMVTAQDPSGAYFSAWQPGSHEGFEKTGEPGSFAWAEVTTRDAAKADAFYPAVFPFEVQRMADEQIDFCVWNINGRPVAGRMKMTDDFPPEVPPYINVYFGVPDCDAAVATVANRGGQVHFGPMDSPFGRFAAVADQQGAAFSVIDLQTTRGEMPQMT</sequence>
<dbReference type="InterPro" id="IPR052164">
    <property type="entry name" value="Anthracycline_SecMetBiosynth"/>
</dbReference>
<protein>
    <submittedName>
        <fullName evidence="2">VOC family protein</fullName>
    </submittedName>
</protein>